<dbReference type="RefSeq" id="WP_011291218.1">
    <property type="nucleotide sequence ID" value="NC_007333.1"/>
</dbReference>
<dbReference type="HOGENOM" id="CLU_068637_2_0_11"/>
<protein>
    <recommendedName>
        <fullName evidence="3">Spermidine synthase</fullName>
    </recommendedName>
</protein>
<keyword evidence="1" id="KW-0620">Polyamine biosynthesis</keyword>
<dbReference type="AlphaFoldDB" id="Q47RV8"/>
<dbReference type="SUPFAM" id="SSF53335">
    <property type="entry name" value="S-adenosyl-L-methionine-dependent methyltransferases"/>
    <property type="match status" value="1"/>
</dbReference>
<reference evidence="2" key="1">
    <citation type="submission" date="2005-07" db="EMBL/GenBank/DDBJ databases">
        <title>Complete sequence of Thermobifida fusca YX.</title>
        <authorList>
            <consortium name="US DOE Joint Genome Institute"/>
            <person name="Copeland A."/>
            <person name="Lucas S."/>
            <person name="Lapidus A."/>
            <person name="Barry K."/>
            <person name="Detter J.C."/>
            <person name="Glavina T."/>
            <person name="Hammon N."/>
            <person name="Israni S."/>
            <person name="Pitluck S."/>
            <person name="Di Bartolo G."/>
            <person name="Chain P."/>
            <person name="Schmutz J."/>
            <person name="Larimer F."/>
            <person name="Land M."/>
            <person name="Lykidis A."/>
            <person name="Richardson P."/>
        </authorList>
    </citation>
    <scope>NUCLEOTIDE SEQUENCE</scope>
    <source>
        <strain evidence="2">YX</strain>
    </source>
</reference>
<dbReference type="PANTHER" id="PTHR43317">
    <property type="entry name" value="THERMOSPERMINE SYNTHASE ACAULIS5"/>
    <property type="match status" value="1"/>
</dbReference>
<gene>
    <name evidence="2" type="ordered locus">Tfu_0771</name>
</gene>
<dbReference type="Gene3D" id="3.40.50.150">
    <property type="entry name" value="Vaccinia Virus protein VP39"/>
    <property type="match status" value="1"/>
</dbReference>
<evidence type="ECO:0008006" key="3">
    <source>
        <dbReference type="Google" id="ProtNLM"/>
    </source>
</evidence>
<dbReference type="GO" id="GO:0006596">
    <property type="term" value="P:polyamine biosynthetic process"/>
    <property type="evidence" value="ECO:0007669"/>
    <property type="project" value="UniProtKB-KW"/>
</dbReference>
<dbReference type="NCBIfam" id="NF037959">
    <property type="entry name" value="MFS_SpdSyn"/>
    <property type="match status" value="1"/>
</dbReference>
<dbReference type="OrthoDB" id="8221452at2"/>
<evidence type="ECO:0000313" key="2">
    <source>
        <dbReference type="EMBL" id="AAZ54809.1"/>
    </source>
</evidence>
<organism evidence="2">
    <name type="scientific">Thermobifida fusca (strain YX)</name>
    <dbReference type="NCBI Taxonomy" id="269800"/>
    <lineage>
        <taxon>Bacteria</taxon>
        <taxon>Bacillati</taxon>
        <taxon>Actinomycetota</taxon>
        <taxon>Actinomycetes</taxon>
        <taxon>Streptosporangiales</taxon>
        <taxon>Nocardiopsidaceae</taxon>
        <taxon>Thermobifida</taxon>
    </lineage>
</organism>
<proteinExistence type="predicted"/>
<dbReference type="EMBL" id="CP000088">
    <property type="protein sequence ID" value="AAZ54809.1"/>
    <property type="molecule type" value="Genomic_DNA"/>
</dbReference>
<dbReference type="PANTHER" id="PTHR43317:SF1">
    <property type="entry name" value="THERMOSPERMINE SYNTHASE ACAULIS5"/>
    <property type="match status" value="1"/>
</dbReference>
<dbReference type="eggNOG" id="COG0421">
    <property type="taxonomic scope" value="Bacteria"/>
</dbReference>
<name>Q47RV8_THEFY</name>
<dbReference type="InterPro" id="IPR029063">
    <property type="entry name" value="SAM-dependent_MTases_sf"/>
</dbReference>
<accession>Q47RV8</accession>
<dbReference type="KEGG" id="tfu:Tfu_0771"/>
<sequence length="276" mass="30209">MGRRGATTAKRERMELLRDADRPDSWMLLVDGIPQSHVDLADPTYLDFEYVRRLGHVVDLVAPERAPIDAYHLGAGALTLARYVAATRPRSRQRAVDIDPDLVALVRQQLPWDRRADLRVATGDARAWLAARRAASADLVICDVFVGARTPAHLTSVEFAAEAARVVRLSGMYAVNVSDGRGLRYTRSQVATVAQVFQHVALVAEPGVLRGRRFGNLVLVAGHEALPVDELARRAHRDPAMARVLAGDELRRWAAGAAVVHDAEAQDSPAPPESLF</sequence>
<evidence type="ECO:0000256" key="1">
    <source>
        <dbReference type="ARBA" id="ARBA00023115"/>
    </source>
</evidence>
<dbReference type="STRING" id="269800.Tfu_0771"/>